<dbReference type="Pfam" id="PF01546">
    <property type="entry name" value="Peptidase_M20"/>
    <property type="match status" value="1"/>
</dbReference>
<evidence type="ECO:0000313" key="4">
    <source>
        <dbReference type="Proteomes" id="UP000231932"/>
    </source>
</evidence>
<evidence type="ECO:0000313" key="3">
    <source>
        <dbReference type="EMBL" id="ATY85234.1"/>
    </source>
</evidence>
<gene>
    <name evidence="3" type="ORF">CVV65_10105</name>
</gene>
<accession>A0A2K8N7B8</accession>
<reference evidence="4" key="1">
    <citation type="submission" date="2017-11" db="EMBL/GenBank/DDBJ databases">
        <title>Complete Genome Sequence of Kyrpidia sp. Strain EA-1, a thermophilic, hydrogen-oxidizing Bacterium, isolated from the Azores.</title>
        <authorList>
            <person name="Reiner J.E."/>
            <person name="Lapp C.J."/>
            <person name="Bunk B."/>
            <person name="Gescher J."/>
        </authorList>
    </citation>
    <scope>NUCLEOTIDE SEQUENCE [LARGE SCALE GENOMIC DNA]</scope>
    <source>
        <strain evidence="4">EA-1</strain>
    </source>
</reference>
<dbReference type="EMBL" id="CP024955">
    <property type="protein sequence ID" value="ATY85234.1"/>
    <property type="molecule type" value="Genomic_DNA"/>
</dbReference>
<dbReference type="InterPro" id="IPR012166">
    <property type="entry name" value="Uncharacterised_RocB"/>
</dbReference>
<dbReference type="InterPro" id="IPR050072">
    <property type="entry name" value="Peptidase_M20A"/>
</dbReference>
<dbReference type="PANTHER" id="PTHR43808:SF27">
    <property type="entry name" value="PROTEIN ROCB"/>
    <property type="match status" value="1"/>
</dbReference>
<evidence type="ECO:0000256" key="2">
    <source>
        <dbReference type="ARBA" id="ARBA00022833"/>
    </source>
</evidence>
<dbReference type="Gene3D" id="3.40.630.10">
    <property type="entry name" value="Zn peptidases"/>
    <property type="match status" value="1"/>
</dbReference>
<dbReference type="PANTHER" id="PTHR43808">
    <property type="entry name" value="ACETYLORNITHINE DEACETYLASE"/>
    <property type="match status" value="1"/>
</dbReference>
<name>A0A2K8N7B8_9BACL</name>
<dbReference type="AlphaFoldDB" id="A0A2K8N7B8"/>
<keyword evidence="2" id="KW-0862">Zinc</keyword>
<proteinExistence type="predicted"/>
<dbReference type="KEGG" id="kyr:CVV65_10105"/>
<keyword evidence="4" id="KW-1185">Reference proteome</keyword>
<dbReference type="GO" id="GO:0016787">
    <property type="term" value="F:hydrolase activity"/>
    <property type="evidence" value="ECO:0007669"/>
    <property type="project" value="UniProtKB-KW"/>
</dbReference>
<dbReference type="PIRSF" id="PIRSF010386">
    <property type="entry name" value="RocB"/>
    <property type="match status" value="1"/>
</dbReference>
<dbReference type="PROSITE" id="PS00758">
    <property type="entry name" value="ARGE_DAPE_CPG2_1"/>
    <property type="match status" value="1"/>
</dbReference>
<dbReference type="InterPro" id="IPR001261">
    <property type="entry name" value="ArgE/DapE_CS"/>
</dbReference>
<evidence type="ECO:0000256" key="1">
    <source>
        <dbReference type="ARBA" id="ARBA00022801"/>
    </source>
</evidence>
<dbReference type="Proteomes" id="UP000231932">
    <property type="component" value="Chromosome"/>
</dbReference>
<dbReference type="SUPFAM" id="SSF53187">
    <property type="entry name" value="Zn-dependent exopeptidases"/>
    <property type="match status" value="1"/>
</dbReference>
<keyword evidence="1" id="KW-0378">Hydrolase</keyword>
<organism evidence="3 4">
    <name type="scientific">Kyrpidia spormannii</name>
    <dbReference type="NCBI Taxonomy" id="2055160"/>
    <lineage>
        <taxon>Bacteria</taxon>
        <taxon>Bacillati</taxon>
        <taxon>Bacillota</taxon>
        <taxon>Bacilli</taxon>
        <taxon>Bacillales</taxon>
        <taxon>Alicyclobacillaceae</taxon>
        <taxon>Kyrpidia</taxon>
    </lineage>
</organism>
<dbReference type="InterPro" id="IPR002933">
    <property type="entry name" value="Peptidase_M20"/>
</dbReference>
<protein>
    <submittedName>
        <fullName evidence="3">Peptidase M20</fullName>
    </submittedName>
</protein>
<sequence length="568" mass="64180">MAQPGPLREVRAVKAVNDVEGFVELTKQLVAIPSVNGTPGEVDVAEFVVTWLKKLPYFRRFPHRVWTQEIPGDPLGRKNVFAWVKGQTPATVLLHGHLDTVGIEDYGPLQELAFQSDALKKEIERFSGADDRVKEQAASGNWLFGRGALDMKGGVAVHMKLVEFWSNRPEEPPGSILFMANPVEENQHSGIMAALSELLRLREQENLQLMCAVNADYVTAGYEGDSARYLYTGATGKLLLNVLIRGRETHVGEAFGGLDPVFVMAECLRELNYNPELCDRVGLETGQPPVALYARDLKPAYNVQTAGGAWLYFNWFVLNSTPEAVLAQVKRKVEAARDRALALRNGYMDQYTEFAEVKGQMPRYEREDMPVLTFSEWLEGLEDGVRARVDDVLRNTRYSVEVDQREATRDLVERCLAAAGQTSPLILLYYSSPFCPRNRLQEERPDHRRVLKAVEAAAGAVAARYGEVLKIRPFFPYLSDSSYLNMVDEPRAVHMFTANFPGWGTTYSVPLDEIRKLSIPAINLGVYGFDAHKWTERLYIPYSFGVLPKLIQRVVEMLWENRQWEEEN</sequence>